<dbReference type="AlphaFoldDB" id="A0A5N6NQL9"/>
<comment type="caution">
    <text evidence="1">The sequence shown here is derived from an EMBL/GenBank/DDBJ whole genome shotgun (WGS) entry which is preliminary data.</text>
</comment>
<evidence type="ECO:0000313" key="2">
    <source>
        <dbReference type="Proteomes" id="UP000326396"/>
    </source>
</evidence>
<dbReference type="Proteomes" id="UP000326396">
    <property type="component" value="Linkage Group LG18"/>
</dbReference>
<reference evidence="1 2" key="1">
    <citation type="submission" date="2019-05" db="EMBL/GenBank/DDBJ databases">
        <title>Mikania micrantha, genome provides insights into the molecular mechanism of rapid growth.</title>
        <authorList>
            <person name="Liu B."/>
        </authorList>
    </citation>
    <scope>NUCLEOTIDE SEQUENCE [LARGE SCALE GENOMIC DNA]</scope>
    <source>
        <strain evidence="1">NLD-2019</strain>
        <tissue evidence="1">Leaf</tissue>
    </source>
</reference>
<protein>
    <submittedName>
        <fullName evidence="1">Uncharacterized protein</fullName>
    </submittedName>
</protein>
<accession>A0A5N6NQL9</accession>
<keyword evidence="2" id="KW-1185">Reference proteome</keyword>
<organism evidence="1 2">
    <name type="scientific">Mikania micrantha</name>
    <name type="common">bitter vine</name>
    <dbReference type="NCBI Taxonomy" id="192012"/>
    <lineage>
        <taxon>Eukaryota</taxon>
        <taxon>Viridiplantae</taxon>
        <taxon>Streptophyta</taxon>
        <taxon>Embryophyta</taxon>
        <taxon>Tracheophyta</taxon>
        <taxon>Spermatophyta</taxon>
        <taxon>Magnoliopsida</taxon>
        <taxon>eudicotyledons</taxon>
        <taxon>Gunneridae</taxon>
        <taxon>Pentapetalae</taxon>
        <taxon>asterids</taxon>
        <taxon>campanulids</taxon>
        <taxon>Asterales</taxon>
        <taxon>Asteraceae</taxon>
        <taxon>Asteroideae</taxon>
        <taxon>Heliantheae alliance</taxon>
        <taxon>Eupatorieae</taxon>
        <taxon>Mikania</taxon>
    </lineage>
</organism>
<proteinExistence type="predicted"/>
<name>A0A5N6NQL9_9ASTR</name>
<evidence type="ECO:0000313" key="1">
    <source>
        <dbReference type="EMBL" id="KAD4982928.1"/>
    </source>
</evidence>
<dbReference type="OrthoDB" id="1650029at2759"/>
<sequence>MTTTPQLKLRGIFLAGDLPENLTNPVGDIFSNVVSAVSNFFQHLISLFNQNFPPEKRDEQIHWLLHGATPYLIGAAVLIKMGCKDDESTRETFDVVTEECV</sequence>
<dbReference type="EMBL" id="SZYD01000010">
    <property type="protein sequence ID" value="KAD4982928.1"/>
    <property type="molecule type" value="Genomic_DNA"/>
</dbReference>
<gene>
    <name evidence="1" type="ORF">E3N88_19599</name>
</gene>